<feature type="region of interest" description="Disordered" evidence="1">
    <location>
        <begin position="26"/>
        <end position="52"/>
    </location>
</feature>
<dbReference type="VEuPathDB" id="FungiDB:JI435_422020"/>
<proteinExistence type="predicted"/>
<dbReference type="Proteomes" id="UP000663193">
    <property type="component" value="Chromosome 18"/>
</dbReference>
<evidence type="ECO:0000256" key="1">
    <source>
        <dbReference type="SAM" id="MobiDB-lite"/>
    </source>
</evidence>
<reference evidence="3" key="1">
    <citation type="journal article" date="2021" name="BMC Genomics">
        <title>Chromosome-level genome assembly and manually-curated proteome of model necrotroph Parastagonospora nodorum Sn15 reveals a genome-wide trove of candidate effector homologs, and redundancy of virulence-related functions within an accessory chromosome.</title>
        <authorList>
            <person name="Bertazzoni S."/>
            <person name="Jones D.A.B."/>
            <person name="Phan H.T."/>
            <person name="Tan K.-C."/>
            <person name="Hane J.K."/>
        </authorList>
    </citation>
    <scope>NUCLEOTIDE SEQUENCE [LARGE SCALE GENOMIC DNA]</scope>
    <source>
        <strain evidence="3">SN15 / ATCC MYA-4574 / FGSC 10173)</strain>
    </source>
</reference>
<feature type="compositionally biased region" description="Polar residues" evidence="1">
    <location>
        <begin position="37"/>
        <end position="46"/>
    </location>
</feature>
<evidence type="ECO:0000313" key="3">
    <source>
        <dbReference type="Proteomes" id="UP000663193"/>
    </source>
</evidence>
<dbReference type="AlphaFoldDB" id="A0A7U2I7K5"/>
<protein>
    <submittedName>
        <fullName evidence="2">Uncharacterized protein</fullName>
    </submittedName>
</protein>
<evidence type="ECO:0000313" key="2">
    <source>
        <dbReference type="EMBL" id="QRD05090.1"/>
    </source>
</evidence>
<name>A0A7U2I7K5_PHANO</name>
<sequence>MSFAEHNRSRSERVALPLRAAYQPTIINPREEHPHCVSNTSQTSFKLGSIKD</sequence>
<gene>
    <name evidence="2" type="ORF">JI435_422020</name>
</gene>
<accession>A0A7U2I7K5</accession>
<organism evidence="2 3">
    <name type="scientific">Phaeosphaeria nodorum (strain SN15 / ATCC MYA-4574 / FGSC 10173)</name>
    <name type="common">Glume blotch fungus</name>
    <name type="synonym">Parastagonospora nodorum</name>
    <dbReference type="NCBI Taxonomy" id="321614"/>
    <lineage>
        <taxon>Eukaryota</taxon>
        <taxon>Fungi</taxon>
        <taxon>Dikarya</taxon>
        <taxon>Ascomycota</taxon>
        <taxon>Pezizomycotina</taxon>
        <taxon>Dothideomycetes</taxon>
        <taxon>Pleosporomycetidae</taxon>
        <taxon>Pleosporales</taxon>
        <taxon>Pleosporineae</taxon>
        <taxon>Phaeosphaeriaceae</taxon>
        <taxon>Parastagonospora</taxon>
    </lineage>
</organism>
<dbReference type="EMBL" id="CP069040">
    <property type="protein sequence ID" value="QRD05090.1"/>
    <property type="molecule type" value="Genomic_DNA"/>
</dbReference>
<keyword evidence="3" id="KW-1185">Reference proteome</keyword>